<feature type="region of interest" description="Disordered" evidence="6">
    <location>
        <begin position="324"/>
        <end position="397"/>
    </location>
</feature>
<proteinExistence type="predicted"/>
<keyword evidence="4" id="KW-0804">Transcription</keyword>
<evidence type="ECO:0000256" key="1">
    <source>
        <dbReference type="ARBA" id="ARBA00004123"/>
    </source>
</evidence>
<feature type="region of interest" description="Disordered" evidence="6">
    <location>
        <begin position="54"/>
        <end position="75"/>
    </location>
</feature>
<evidence type="ECO:0000256" key="3">
    <source>
        <dbReference type="ARBA" id="ARBA00023015"/>
    </source>
</evidence>
<feature type="compositionally biased region" description="Basic and acidic residues" evidence="6">
    <location>
        <begin position="232"/>
        <end position="249"/>
    </location>
</feature>
<dbReference type="OrthoDB" id="3056235at2759"/>
<dbReference type="GO" id="GO:0005634">
    <property type="term" value="C:nucleus"/>
    <property type="evidence" value="ECO:0007669"/>
    <property type="project" value="UniProtKB-SubCell"/>
</dbReference>
<evidence type="ECO:0000313" key="9">
    <source>
        <dbReference type="Proteomes" id="UP000284375"/>
    </source>
</evidence>
<dbReference type="EMBL" id="LJZO01000003">
    <property type="protein sequence ID" value="ROW03412.1"/>
    <property type="molecule type" value="Genomic_DNA"/>
</dbReference>
<dbReference type="Proteomes" id="UP000284375">
    <property type="component" value="Unassembled WGS sequence"/>
</dbReference>
<feature type="compositionally biased region" description="Basic and acidic residues" evidence="6">
    <location>
        <begin position="54"/>
        <end position="70"/>
    </location>
</feature>
<dbReference type="STRING" id="252740.A0A423WJ23"/>
<evidence type="ECO:0000256" key="2">
    <source>
        <dbReference type="ARBA" id="ARBA00022969"/>
    </source>
</evidence>
<keyword evidence="9" id="KW-1185">Reference proteome</keyword>
<dbReference type="Pfam" id="PF11754">
    <property type="entry name" value="Velvet"/>
    <property type="match status" value="2"/>
</dbReference>
<evidence type="ECO:0000256" key="5">
    <source>
        <dbReference type="ARBA" id="ARBA00023242"/>
    </source>
</evidence>
<gene>
    <name evidence="8" type="ORF">VSDG_01594</name>
</gene>
<name>A0A423WJ23_CYTCH</name>
<dbReference type="InterPro" id="IPR021740">
    <property type="entry name" value="Velvet"/>
</dbReference>
<dbReference type="InterPro" id="IPR038491">
    <property type="entry name" value="Velvet_dom_sf"/>
</dbReference>
<keyword evidence="5" id="KW-0539">Nucleus</keyword>
<dbReference type="PANTHER" id="PTHR33572">
    <property type="entry name" value="SPORE DEVELOPMENT REGULATOR VOSA"/>
    <property type="match status" value="1"/>
</dbReference>
<feature type="compositionally biased region" description="Polar residues" evidence="6">
    <location>
        <begin position="324"/>
        <end position="364"/>
    </location>
</feature>
<comment type="caution">
    <text evidence="8">The sequence shown here is derived from an EMBL/GenBank/DDBJ whole genome shotgun (WGS) entry which is preliminary data.</text>
</comment>
<protein>
    <recommendedName>
        <fullName evidence="7">Velvet domain-containing protein</fullName>
    </recommendedName>
</protein>
<feature type="compositionally biased region" description="Polar residues" evidence="6">
    <location>
        <begin position="254"/>
        <end position="263"/>
    </location>
</feature>
<sequence>MATYDFSGNSQWGSLYSMGGASQSILPHVPHATQPLSSSWDHSSPYLLTVKQHPERAKAANAKDKDRKPIDPPPILQLDVDPSQDPLQVYITSPYLFVQTFLIGPNDSDPDPDMNTLAGNTCTSGHVVKDDRGVHNMMFCLNDISVKKEGTYRLRFCLFKLNTTTGEVEKLTSVCSEPFTTYSGRHFPGMSESTSMTRLLVDAGVRLRLRKESKAMSTKKKNTAFAQMMSGRGREDDDDRPMKRLRSEPGDDNPMSSYSKHGNYSTAHSYTTHSGSSSSMAHFPGAYHAVTSSPGQNIAPLSSMPAAYNTALHSASPMLGLDTQVSHYHNSPASAGSSYQSPGRQSPTTGYPLHVSTSSSQGLVATSPLGHYSSSHSAQPPILPPVDMSSSQASSSPDINYTTSASYGGGGYMPSRGLPSMQHRTGSMSSSIPMRMHGPVYHNGHSVAAAGGHYGEGMFDPYHYGPRDGH</sequence>
<comment type="subcellular location">
    <subcellularLocation>
        <location evidence="1">Nucleus</location>
    </subcellularLocation>
</comment>
<dbReference type="GO" id="GO:0030435">
    <property type="term" value="P:sporulation resulting in formation of a cellular spore"/>
    <property type="evidence" value="ECO:0007669"/>
    <property type="project" value="UniProtKB-KW"/>
</dbReference>
<feature type="compositionally biased region" description="Basic residues" evidence="6">
    <location>
        <begin position="211"/>
        <end position="222"/>
    </location>
</feature>
<organism evidence="8 9">
    <name type="scientific">Cytospora chrysosperma</name>
    <name type="common">Cytospora canker fungus</name>
    <name type="synonym">Sphaeria chrysosperma</name>
    <dbReference type="NCBI Taxonomy" id="252740"/>
    <lineage>
        <taxon>Eukaryota</taxon>
        <taxon>Fungi</taxon>
        <taxon>Dikarya</taxon>
        <taxon>Ascomycota</taxon>
        <taxon>Pezizomycotina</taxon>
        <taxon>Sordariomycetes</taxon>
        <taxon>Sordariomycetidae</taxon>
        <taxon>Diaporthales</taxon>
        <taxon>Cytosporaceae</taxon>
        <taxon>Cytospora</taxon>
    </lineage>
</organism>
<dbReference type="AlphaFoldDB" id="A0A423WJ23"/>
<evidence type="ECO:0000256" key="6">
    <source>
        <dbReference type="SAM" id="MobiDB-lite"/>
    </source>
</evidence>
<evidence type="ECO:0000313" key="8">
    <source>
        <dbReference type="EMBL" id="ROW03412.1"/>
    </source>
</evidence>
<dbReference type="InterPro" id="IPR037525">
    <property type="entry name" value="Velvet_dom"/>
</dbReference>
<dbReference type="PANTHER" id="PTHR33572:SF18">
    <property type="entry name" value="SPORE DEVELOPMENT REGULATOR VOSA"/>
    <property type="match status" value="1"/>
</dbReference>
<keyword evidence="3" id="KW-0805">Transcription regulation</keyword>
<keyword evidence="2" id="KW-0749">Sporulation</keyword>
<dbReference type="Gene3D" id="2.60.40.3960">
    <property type="entry name" value="Velvet domain"/>
    <property type="match status" value="1"/>
</dbReference>
<feature type="compositionally biased region" description="Low complexity" evidence="6">
    <location>
        <begin position="264"/>
        <end position="278"/>
    </location>
</feature>
<reference evidence="8 9" key="1">
    <citation type="submission" date="2015-09" db="EMBL/GenBank/DDBJ databases">
        <title>Host preference determinants of Valsa canker pathogens revealed by comparative genomics.</title>
        <authorList>
            <person name="Yin Z."/>
            <person name="Huang L."/>
        </authorList>
    </citation>
    <scope>NUCLEOTIDE SEQUENCE [LARGE SCALE GENOMIC DNA]</scope>
    <source>
        <strain evidence="8 9">YSFL</strain>
    </source>
</reference>
<accession>A0A423WJ23</accession>
<feature type="region of interest" description="Disordered" evidence="6">
    <location>
        <begin position="211"/>
        <end position="278"/>
    </location>
</feature>
<evidence type="ECO:0000259" key="7">
    <source>
        <dbReference type="PROSITE" id="PS51821"/>
    </source>
</evidence>
<feature type="domain" description="Velvet" evidence="7">
    <location>
        <begin position="41"/>
        <end position="210"/>
    </location>
</feature>
<dbReference type="PROSITE" id="PS51821">
    <property type="entry name" value="VELVET"/>
    <property type="match status" value="1"/>
</dbReference>
<evidence type="ECO:0000256" key="4">
    <source>
        <dbReference type="ARBA" id="ARBA00023163"/>
    </source>
</evidence>